<evidence type="ECO:0000313" key="2">
    <source>
        <dbReference type="Proteomes" id="UP000177171"/>
    </source>
</evidence>
<sequence>MTKDFISILWLYMSKTTIQIPKHIFEDIIEAGRKFSVAEDELEDFLLATNQDFLKKMRRLRVAHNSGRLGNWQKLKAKYGL</sequence>
<reference evidence="1 2" key="1">
    <citation type="journal article" date="2016" name="Nat. Commun.">
        <title>Thousands of microbial genomes shed light on interconnected biogeochemical processes in an aquifer system.</title>
        <authorList>
            <person name="Anantharaman K."/>
            <person name="Brown C.T."/>
            <person name="Hug L.A."/>
            <person name="Sharon I."/>
            <person name="Castelle C.J."/>
            <person name="Probst A.J."/>
            <person name="Thomas B.C."/>
            <person name="Singh A."/>
            <person name="Wilkins M.J."/>
            <person name="Karaoz U."/>
            <person name="Brodie E.L."/>
            <person name="Williams K.H."/>
            <person name="Hubbard S.S."/>
            <person name="Banfield J.F."/>
        </authorList>
    </citation>
    <scope>NUCLEOTIDE SEQUENCE [LARGE SCALE GENOMIC DNA]</scope>
</reference>
<evidence type="ECO:0000313" key="1">
    <source>
        <dbReference type="EMBL" id="OHA14167.1"/>
    </source>
</evidence>
<accession>A0A1G2LRE5</accession>
<organism evidence="1 2">
    <name type="scientific">Candidatus Sungbacteria bacterium RIFCSPLOWO2_12_FULL_41_11</name>
    <dbReference type="NCBI Taxonomy" id="1802286"/>
    <lineage>
        <taxon>Bacteria</taxon>
        <taxon>Candidatus Sungiibacteriota</taxon>
    </lineage>
</organism>
<proteinExistence type="predicted"/>
<dbReference type="Proteomes" id="UP000177171">
    <property type="component" value="Unassembled WGS sequence"/>
</dbReference>
<name>A0A1G2LRE5_9BACT</name>
<comment type="caution">
    <text evidence="1">The sequence shown here is derived from an EMBL/GenBank/DDBJ whole genome shotgun (WGS) entry which is preliminary data.</text>
</comment>
<dbReference type="EMBL" id="MHQY01000013">
    <property type="protein sequence ID" value="OHA14167.1"/>
    <property type="molecule type" value="Genomic_DNA"/>
</dbReference>
<dbReference type="AlphaFoldDB" id="A0A1G2LRE5"/>
<gene>
    <name evidence="1" type="ORF">A3G49_02920</name>
</gene>
<protein>
    <submittedName>
        <fullName evidence="1">Uncharacterized protein</fullName>
    </submittedName>
</protein>